<dbReference type="PIRSF" id="PIRSF020623">
    <property type="entry name" value="PaaX"/>
    <property type="match status" value="1"/>
</dbReference>
<dbReference type="Pfam" id="PF08223">
    <property type="entry name" value="PaaX_C"/>
    <property type="match status" value="1"/>
</dbReference>
<sequence>MTSPRRTIGPDHLPAHPLVPPQRPALRALPTHPEVDLPRTQEGPQPQRLLTTLLGDYWYGRREHLPSAALVALLGDFGVTTVGARAALSRLARRGVLESSKVGRHTYYGLTAAASEVVLENVHRLRSFGERHEPWDGRWTVAAFSLPEDLRDVRHTVRSRLRWLGFAPLYDGMWVSPRPVAEPARRVFAELGVLASTVLTTTVDARRSDPRPPMAAWDLSELRGQYEEFVATTSPLRDQVRAGGVAGAPALVARTALLNAWWRFPSLDPDLPLDLLPERWPRRGARELFAETYDALGPLAVERFRAVVGESAPELAGLAGYQRSEGSAGGPSARR</sequence>
<feature type="region of interest" description="Disordered" evidence="1">
    <location>
        <begin position="1"/>
        <end position="26"/>
    </location>
</feature>
<dbReference type="InterPro" id="IPR036388">
    <property type="entry name" value="WH-like_DNA-bd_sf"/>
</dbReference>
<dbReference type="Gene3D" id="1.10.10.10">
    <property type="entry name" value="Winged helix-like DNA-binding domain superfamily/Winged helix DNA-binding domain"/>
    <property type="match status" value="1"/>
</dbReference>
<accession>E3J8Y4</accession>
<dbReference type="GO" id="GO:0006351">
    <property type="term" value="P:DNA-templated transcription"/>
    <property type="evidence" value="ECO:0007669"/>
    <property type="project" value="InterPro"/>
</dbReference>
<organism evidence="5 6">
    <name type="scientific">Pseudofrankia inefficax (strain DSM 45817 / CECT 9037 / DDB 130130 / EuI1c)</name>
    <name type="common">Frankia inefficax</name>
    <dbReference type="NCBI Taxonomy" id="298654"/>
    <lineage>
        <taxon>Bacteria</taxon>
        <taxon>Bacillati</taxon>
        <taxon>Actinomycetota</taxon>
        <taxon>Actinomycetes</taxon>
        <taxon>Frankiales</taxon>
        <taxon>Frankiaceae</taxon>
        <taxon>Pseudofrankia</taxon>
    </lineage>
</organism>
<evidence type="ECO:0000259" key="3">
    <source>
        <dbReference type="Pfam" id="PF08223"/>
    </source>
</evidence>
<evidence type="ECO:0000256" key="1">
    <source>
        <dbReference type="SAM" id="MobiDB-lite"/>
    </source>
</evidence>
<dbReference type="PANTHER" id="PTHR30319">
    <property type="entry name" value="PHENYLACETIC ACID REGULATOR-RELATED TRANSCRIPTIONAL REPRESSOR"/>
    <property type="match status" value="1"/>
</dbReference>
<evidence type="ECO:0000259" key="2">
    <source>
        <dbReference type="Pfam" id="PF07848"/>
    </source>
</evidence>
<dbReference type="Pfam" id="PF20803">
    <property type="entry name" value="PaaX_M"/>
    <property type="match status" value="1"/>
</dbReference>
<gene>
    <name evidence="5" type="ordered locus">FraEuI1c_1660</name>
</gene>
<evidence type="ECO:0000313" key="5">
    <source>
        <dbReference type="EMBL" id="ADP79717.1"/>
    </source>
</evidence>
<dbReference type="EMBL" id="CP002299">
    <property type="protein sequence ID" value="ADP79717.1"/>
    <property type="molecule type" value="Genomic_DNA"/>
</dbReference>
<dbReference type="STRING" id="298654.FraEuI1c_1660"/>
<protein>
    <submittedName>
        <fullName evidence="5">Transcriptional regulator, PaaX family</fullName>
    </submittedName>
</protein>
<feature type="domain" description="Transcriptional repressor PaaX-like N-terminal" evidence="2">
    <location>
        <begin position="49"/>
        <end position="113"/>
    </location>
</feature>
<dbReference type="InterPro" id="IPR048846">
    <property type="entry name" value="PaaX-like_central"/>
</dbReference>
<reference evidence="5 6" key="1">
    <citation type="submission" date="2010-10" db="EMBL/GenBank/DDBJ databases">
        <title>Complete sequence of Frankia sp. EuI1c.</title>
        <authorList>
            <consortium name="US DOE Joint Genome Institute"/>
            <person name="Lucas S."/>
            <person name="Copeland A."/>
            <person name="Lapidus A."/>
            <person name="Cheng J.-F."/>
            <person name="Bruce D."/>
            <person name="Goodwin L."/>
            <person name="Pitluck S."/>
            <person name="Chertkov O."/>
            <person name="Detter J.C."/>
            <person name="Han C."/>
            <person name="Tapia R."/>
            <person name="Land M."/>
            <person name="Hauser L."/>
            <person name="Jeffries C."/>
            <person name="Kyrpides N."/>
            <person name="Ivanova N."/>
            <person name="Mikhailova N."/>
            <person name="Beauchemin N."/>
            <person name="Sen A."/>
            <person name="Sur S.A."/>
            <person name="Gtari M."/>
            <person name="Wall L."/>
            <person name="Tisa L."/>
            <person name="Woyke T."/>
        </authorList>
    </citation>
    <scope>NUCLEOTIDE SEQUENCE [LARGE SCALE GENOMIC DNA]</scope>
    <source>
        <strain evidence="6">DSM 45817 / CECT 9037 / EuI1c</strain>
    </source>
</reference>
<feature type="domain" description="Transcriptional repressor PaaX-like C-terminal" evidence="3">
    <location>
        <begin position="217"/>
        <end position="302"/>
    </location>
</feature>
<dbReference type="Gene3D" id="1.20.58.1460">
    <property type="match status" value="1"/>
</dbReference>
<dbReference type="KEGG" id="fri:FraEuI1c_1660"/>
<dbReference type="AlphaFoldDB" id="E3J8Y4"/>
<dbReference type="InterPro" id="IPR012906">
    <property type="entry name" value="PaaX-like_N"/>
</dbReference>
<feature type="domain" description="Transcriptional repressor PaaX-like central Cas2-like" evidence="4">
    <location>
        <begin position="133"/>
        <end position="203"/>
    </location>
</feature>
<evidence type="ECO:0000313" key="6">
    <source>
        <dbReference type="Proteomes" id="UP000002484"/>
    </source>
</evidence>
<dbReference type="Proteomes" id="UP000002484">
    <property type="component" value="Chromosome"/>
</dbReference>
<dbReference type="RefSeq" id="WP_013422836.1">
    <property type="nucleotide sequence ID" value="NC_014666.1"/>
</dbReference>
<dbReference type="InterPro" id="IPR013225">
    <property type="entry name" value="PaaX_C"/>
</dbReference>
<evidence type="ECO:0000259" key="4">
    <source>
        <dbReference type="Pfam" id="PF20803"/>
    </source>
</evidence>
<dbReference type="PANTHER" id="PTHR30319:SF1">
    <property type="entry name" value="TRANSCRIPTIONAL REPRESSOR PAAX"/>
    <property type="match status" value="1"/>
</dbReference>
<dbReference type="InParanoid" id="E3J8Y4"/>
<dbReference type="Gene3D" id="3.30.70.2650">
    <property type="match status" value="1"/>
</dbReference>
<dbReference type="Pfam" id="PF07848">
    <property type="entry name" value="PaaX"/>
    <property type="match status" value="1"/>
</dbReference>
<dbReference type="HOGENOM" id="CLU_067515_1_0_11"/>
<proteinExistence type="predicted"/>
<dbReference type="InterPro" id="IPR011965">
    <property type="entry name" value="PaaX_trns_reg"/>
</dbReference>
<name>E3J8Y4_PSEI1</name>
<dbReference type="eggNOG" id="COG3327">
    <property type="taxonomic scope" value="Bacteria"/>
</dbReference>
<keyword evidence="6" id="KW-1185">Reference proteome</keyword>